<dbReference type="PANTHER" id="PTHR43546:SF3">
    <property type="entry name" value="UPF0173 METAL-DEPENDENT HYDROLASE MJ1163"/>
    <property type="match status" value="1"/>
</dbReference>
<keyword evidence="1 2" id="KW-0378">Hydrolase</keyword>
<dbReference type="AlphaFoldDB" id="F2LW61"/>
<name>F2LW61_HIPMA</name>
<reference evidence="5" key="2">
    <citation type="submission" date="2011-03" db="EMBL/GenBank/DDBJ databases">
        <title>The complete genome of Hippea maritima DSM 10411.</title>
        <authorList>
            <consortium name="US DOE Joint Genome Institute (JGI-PGF)"/>
            <person name="Lucas S."/>
            <person name="Copeland A."/>
            <person name="Lapidus A."/>
            <person name="Bruce D."/>
            <person name="Goodwin L."/>
            <person name="Pitluck S."/>
            <person name="Peters L."/>
            <person name="Kyrpides N."/>
            <person name="Mavromatis K."/>
            <person name="Pagani I."/>
            <person name="Ivanova N."/>
            <person name="Mikhailova N."/>
            <person name="Lu M."/>
            <person name="Detter J.C."/>
            <person name="Tapia R."/>
            <person name="Han C."/>
            <person name="Land M."/>
            <person name="Hauser L."/>
            <person name="Markowitz V."/>
            <person name="Cheng J.-F."/>
            <person name="Hugenholtz P."/>
            <person name="Woyke T."/>
            <person name="Wu D."/>
            <person name="Spring S."/>
            <person name="Schroeder M."/>
            <person name="Brambilla E."/>
            <person name="Klenk H.-P."/>
            <person name="Eisen J.A."/>
        </authorList>
    </citation>
    <scope>NUCLEOTIDE SEQUENCE [LARGE SCALE GENOMIC DNA]</scope>
    <source>
        <strain evidence="5">ATCC 700847 / DSM 10411 / MH2</strain>
    </source>
</reference>
<dbReference type="PANTHER" id="PTHR43546">
    <property type="entry name" value="UPF0173 METAL-DEPENDENT HYDROLASE MJ1163-RELATED"/>
    <property type="match status" value="1"/>
</dbReference>
<protein>
    <recommendedName>
        <fullName evidence="2">UPF0173 metal-dependent hydrolase Hipma_1029</fullName>
    </recommendedName>
</protein>
<evidence type="ECO:0000256" key="2">
    <source>
        <dbReference type="HAMAP-Rule" id="MF_00457"/>
    </source>
</evidence>
<dbReference type="InterPro" id="IPR022877">
    <property type="entry name" value="UPF0173"/>
</dbReference>
<reference evidence="4 5" key="1">
    <citation type="journal article" date="2011" name="Stand. Genomic Sci.">
        <title>Complete genome sequence of the thermophilic sulfur-reducer Hippea maritima type strain (MH(2)).</title>
        <authorList>
            <person name="Huntemann M."/>
            <person name="Lu M."/>
            <person name="Nolan M."/>
            <person name="Lapidus A."/>
            <person name="Lucas S."/>
            <person name="Hammon N."/>
            <person name="Deshpande S."/>
            <person name="Cheng J.F."/>
            <person name="Tapia R."/>
            <person name="Han C."/>
            <person name="Goodwin L."/>
            <person name="Pitluck S."/>
            <person name="Liolios K."/>
            <person name="Pagani I."/>
            <person name="Ivanova N."/>
            <person name="Ovchinikova G."/>
            <person name="Pati A."/>
            <person name="Chen A."/>
            <person name="Palaniappan K."/>
            <person name="Land M."/>
            <person name="Hauser L."/>
            <person name="Jeffries C.D."/>
            <person name="Detter J.C."/>
            <person name="Brambilla E.M."/>
            <person name="Rohde M."/>
            <person name="Spring S."/>
            <person name="Goker M."/>
            <person name="Woyke T."/>
            <person name="Bristow J."/>
            <person name="Eisen J.A."/>
            <person name="Markowitz V."/>
            <person name="Hugenholtz P."/>
            <person name="Kyrpides N.C."/>
            <person name="Klenk H.P."/>
            <person name="Mavromatis K."/>
        </authorList>
    </citation>
    <scope>NUCLEOTIDE SEQUENCE [LARGE SCALE GENOMIC DNA]</scope>
    <source>
        <strain evidence="5">ATCC 700847 / DSM 10411 / MH2</strain>
    </source>
</reference>
<dbReference type="eggNOG" id="COG2220">
    <property type="taxonomic scope" value="Bacteria"/>
</dbReference>
<dbReference type="InterPro" id="IPR050114">
    <property type="entry name" value="UPF0173_UPF0282_UlaG_hydrolase"/>
</dbReference>
<evidence type="ECO:0000313" key="4">
    <source>
        <dbReference type="EMBL" id="AEA33995.1"/>
    </source>
</evidence>
<dbReference type="OrthoDB" id="9789133at2"/>
<dbReference type="SUPFAM" id="SSF56281">
    <property type="entry name" value="Metallo-hydrolase/oxidoreductase"/>
    <property type="match status" value="1"/>
</dbReference>
<dbReference type="Gene3D" id="3.60.15.10">
    <property type="entry name" value="Ribonuclease Z/Hydroxyacylglutathione hydrolase-like"/>
    <property type="match status" value="1"/>
</dbReference>
<feature type="domain" description="Metallo-beta-lactamase" evidence="3">
    <location>
        <begin position="8"/>
        <end position="198"/>
    </location>
</feature>
<dbReference type="SMART" id="SM00849">
    <property type="entry name" value="Lactamase_B"/>
    <property type="match status" value="1"/>
</dbReference>
<dbReference type="STRING" id="760142.Hipma_1029"/>
<sequence length="233" mass="25586">MPKVTWIGQSAVLIEGKNTKLVIDPFITGNPDVKEGTFKSEDINVNYVLVTHGHWDHLGDAIDIAKRTKATLVAPFELVNYCMGKGVENAHPMHIGGSHRFSDDLWIKLTIAHHGSAVINDEEGIVYTGNPCGFLVELDGKVIYHAGDTGLFLDMQLIGQMKDIDLAILPIGDNFTMGPEDAAKAVEFLKPKMVMPIHYLAWDLIKQNPDEFAKLVGDKATVKAIKPGESLEL</sequence>
<proteinExistence type="inferred from homology"/>
<evidence type="ECO:0000256" key="1">
    <source>
        <dbReference type="ARBA" id="ARBA00022801"/>
    </source>
</evidence>
<accession>F2LW61</accession>
<evidence type="ECO:0000313" key="5">
    <source>
        <dbReference type="Proteomes" id="UP000008139"/>
    </source>
</evidence>
<keyword evidence="5" id="KW-1185">Reference proteome</keyword>
<dbReference type="Pfam" id="PF13483">
    <property type="entry name" value="Lactamase_B_3"/>
    <property type="match status" value="1"/>
</dbReference>
<gene>
    <name evidence="4" type="ordered locus">Hipma_1029</name>
</gene>
<dbReference type="EMBL" id="CP002606">
    <property type="protein sequence ID" value="AEA33995.1"/>
    <property type="molecule type" value="Genomic_DNA"/>
</dbReference>
<dbReference type="HAMAP" id="MF_00457">
    <property type="entry name" value="UPF0173"/>
    <property type="match status" value="1"/>
</dbReference>
<comment type="similarity">
    <text evidence="2">Belongs to the UPF0173 family.</text>
</comment>
<dbReference type="GO" id="GO:0016787">
    <property type="term" value="F:hydrolase activity"/>
    <property type="evidence" value="ECO:0007669"/>
    <property type="project" value="UniProtKB-UniRule"/>
</dbReference>
<dbReference type="InParanoid" id="F2LW61"/>
<dbReference type="NCBIfam" id="NF001911">
    <property type="entry name" value="PRK00685.1"/>
    <property type="match status" value="1"/>
</dbReference>
<organism evidence="4 5">
    <name type="scientific">Hippea maritima (strain ATCC 700847 / DSM 10411 / MH2)</name>
    <dbReference type="NCBI Taxonomy" id="760142"/>
    <lineage>
        <taxon>Bacteria</taxon>
        <taxon>Pseudomonadati</taxon>
        <taxon>Campylobacterota</taxon>
        <taxon>Desulfurellia</taxon>
        <taxon>Desulfurellales</taxon>
        <taxon>Hippeaceae</taxon>
        <taxon>Hippea</taxon>
    </lineage>
</organism>
<dbReference type="RefSeq" id="WP_013682034.1">
    <property type="nucleotide sequence ID" value="NC_015318.1"/>
</dbReference>
<dbReference type="HOGENOM" id="CLU_070010_4_1_7"/>
<dbReference type="Proteomes" id="UP000008139">
    <property type="component" value="Chromosome"/>
</dbReference>
<dbReference type="InterPro" id="IPR036866">
    <property type="entry name" value="RibonucZ/Hydroxyglut_hydro"/>
</dbReference>
<dbReference type="InterPro" id="IPR001279">
    <property type="entry name" value="Metallo-B-lactamas"/>
</dbReference>
<evidence type="ECO:0000259" key="3">
    <source>
        <dbReference type="SMART" id="SM00849"/>
    </source>
</evidence>
<dbReference type="KEGG" id="hmr:Hipma_1029"/>